<keyword evidence="1" id="KW-0808">Transferase</keyword>
<comment type="caution">
    <text evidence="1">The sequence shown here is derived from an EMBL/GenBank/DDBJ whole genome shotgun (WGS) entry which is preliminary data.</text>
</comment>
<keyword evidence="2" id="KW-1185">Reference proteome</keyword>
<dbReference type="InterPro" id="IPR029057">
    <property type="entry name" value="PRTase-like"/>
</dbReference>
<keyword evidence="1" id="KW-0328">Glycosyltransferase</keyword>
<dbReference type="CDD" id="cd06223">
    <property type="entry name" value="PRTases_typeI"/>
    <property type="match status" value="1"/>
</dbReference>
<dbReference type="RefSeq" id="WP_349226648.1">
    <property type="nucleotide sequence ID" value="NZ_JBBNFG020000028.1"/>
</dbReference>
<proteinExistence type="predicted"/>
<gene>
    <name evidence="1" type="ORF">AAAT87_13145</name>
</gene>
<protein>
    <submittedName>
        <fullName evidence="1">Phosphoribosyltransferase</fullName>
    </submittedName>
</protein>
<dbReference type="InterPro" id="IPR000836">
    <property type="entry name" value="PRTase_dom"/>
</dbReference>
<dbReference type="Gene3D" id="3.40.50.2020">
    <property type="match status" value="1"/>
</dbReference>
<reference evidence="1 2" key="1">
    <citation type="submission" date="2024-04" db="EMBL/GenBank/DDBJ databases">
        <title>Human intestinal bacterial collection.</title>
        <authorList>
            <person name="Pauvert C."/>
            <person name="Hitch T.C.A."/>
            <person name="Clavel T."/>
        </authorList>
    </citation>
    <scope>NUCLEOTIDE SEQUENCE [LARGE SCALE GENOMIC DNA]</scope>
    <source>
        <strain evidence="1 2">CLA-AA-H174</strain>
    </source>
</reference>
<accession>A0ABV1G1A6</accession>
<evidence type="ECO:0000313" key="2">
    <source>
        <dbReference type="Proteomes" id="UP001465717"/>
    </source>
</evidence>
<dbReference type="GO" id="GO:0016757">
    <property type="term" value="F:glycosyltransferase activity"/>
    <property type="evidence" value="ECO:0007669"/>
    <property type="project" value="UniProtKB-KW"/>
</dbReference>
<dbReference type="Proteomes" id="UP001465717">
    <property type="component" value="Unassembled WGS sequence"/>
</dbReference>
<sequence length="195" mass="21722">MKTNLKSNKNIIPMREDASSTVQATNNLEYVNLMEYLPMRLPATEEEERNRKIVHDFKNGKCSQELKNQFTDAIKQLKDELKDTNLSVCFMPAITADKTAIRYSQLATAIETETGIPSDYHTILPKPATELMATGKTDPAEDFLFNKEQIEGKDIILIGDIITTGANFTKTSLMLAELGAKSVTGLFLAKTTITK</sequence>
<dbReference type="EMBL" id="JBBNGE010000059">
    <property type="protein sequence ID" value="MEQ2509196.1"/>
    <property type="molecule type" value="Genomic_DNA"/>
</dbReference>
<evidence type="ECO:0000313" key="1">
    <source>
        <dbReference type="EMBL" id="MEQ2509196.1"/>
    </source>
</evidence>
<organism evidence="1 2">
    <name type="scientific">Segatella sinensis</name>
    <dbReference type="NCBI Taxonomy" id="3085167"/>
    <lineage>
        <taxon>Bacteria</taxon>
        <taxon>Pseudomonadati</taxon>
        <taxon>Bacteroidota</taxon>
        <taxon>Bacteroidia</taxon>
        <taxon>Bacteroidales</taxon>
        <taxon>Prevotellaceae</taxon>
        <taxon>Segatella</taxon>
    </lineage>
</organism>
<name>A0ABV1G1A6_9BACT</name>
<dbReference type="SUPFAM" id="SSF53271">
    <property type="entry name" value="PRTase-like"/>
    <property type="match status" value="1"/>
</dbReference>